<protein>
    <submittedName>
        <fullName evidence="1">Uncharacterized protein</fullName>
    </submittedName>
</protein>
<sequence length="74" mass="8154">MGANGSVSMLPRRARSALPSFSFAGFAIFAREIFTEPDQGTPAESLHRCRNRHAMNVQAFFVPFVSFVARPASH</sequence>
<evidence type="ECO:0000313" key="2">
    <source>
        <dbReference type="Proteomes" id="UP000189462"/>
    </source>
</evidence>
<dbReference type="AlphaFoldDB" id="A0A1V3NIK6"/>
<accession>A0A1V3NIK6</accession>
<keyword evidence="2" id="KW-1185">Reference proteome</keyword>
<evidence type="ECO:0000313" key="1">
    <source>
        <dbReference type="EMBL" id="OOG24814.1"/>
    </source>
</evidence>
<dbReference type="Proteomes" id="UP000189462">
    <property type="component" value="Unassembled WGS sequence"/>
</dbReference>
<organism evidence="1 2">
    <name type="scientific">Thioalkalivibrio denitrificans</name>
    <dbReference type="NCBI Taxonomy" id="108003"/>
    <lineage>
        <taxon>Bacteria</taxon>
        <taxon>Pseudomonadati</taxon>
        <taxon>Pseudomonadota</taxon>
        <taxon>Gammaproteobacteria</taxon>
        <taxon>Chromatiales</taxon>
        <taxon>Ectothiorhodospiraceae</taxon>
        <taxon>Thioalkalivibrio</taxon>
    </lineage>
</organism>
<reference evidence="1 2" key="1">
    <citation type="submission" date="2017-02" db="EMBL/GenBank/DDBJ databases">
        <title>Genomic diversity within the haloalkaliphilic genus Thioalkalivibrio.</title>
        <authorList>
            <person name="Ahn A.-C."/>
            <person name="Meier-Kolthoff J."/>
            <person name="Overmars L."/>
            <person name="Richter M."/>
            <person name="Woyke T."/>
            <person name="Sorokin D.Y."/>
            <person name="Muyzer G."/>
        </authorList>
    </citation>
    <scope>NUCLEOTIDE SEQUENCE [LARGE SCALE GENOMIC DNA]</scope>
    <source>
        <strain evidence="1 2">ALJD</strain>
    </source>
</reference>
<name>A0A1V3NIK6_9GAMM</name>
<comment type="caution">
    <text evidence="1">The sequence shown here is derived from an EMBL/GenBank/DDBJ whole genome shotgun (WGS) entry which is preliminary data.</text>
</comment>
<dbReference type="EMBL" id="MVBK01000044">
    <property type="protein sequence ID" value="OOG24814.1"/>
    <property type="molecule type" value="Genomic_DNA"/>
</dbReference>
<gene>
    <name evidence="1" type="ORF">B1C78_08310</name>
</gene>
<proteinExistence type="predicted"/>